<keyword evidence="5" id="KW-0444">Lipid biosynthesis</keyword>
<evidence type="ECO:0000256" key="5">
    <source>
        <dbReference type="ARBA" id="ARBA00022516"/>
    </source>
</evidence>
<feature type="domain" description="O-acyltransferase WSD1 C-terminal" evidence="13">
    <location>
        <begin position="298"/>
        <end position="437"/>
    </location>
</feature>
<dbReference type="InterPro" id="IPR009721">
    <property type="entry name" value="O-acyltransferase_WSD1_C"/>
</dbReference>
<evidence type="ECO:0000313" key="14">
    <source>
        <dbReference type="EMBL" id="MFC4835240.1"/>
    </source>
</evidence>
<dbReference type="Pfam" id="PF06974">
    <property type="entry name" value="WS_DGAT_C"/>
    <property type="match status" value="1"/>
</dbReference>
<name>A0ABV9RN56_9PSEU</name>
<dbReference type="Gene3D" id="3.30.559.10">
    <property type="entry name" value="Chloramphenicol acetyltransferase-like domain"/>
    <property type="match status" value="1"/>
</dbReference>
<dbReference type="EC" id="2.3.1.20" evidence="4"/>
<evidence type="ECO:0000256" key="9">
    <source>
        <dbReference type="ARBA" id="ARBA00023315"/>
    </source>
</evidence>
<feature type="region of interest" description="Disordered" evidence="11">
    <location>
        <begin position="440"/>
        <end position="462"/>
    </location>
</feature>
<evidence type="ECO:0000256" key="3">
    <source>
        <dbReference type="ARBA" id="ARBA00009587"/>
    </source>
</evidence>
<dbReference type="InterPro" id="IPR045034">
    <property type="entry name" value="O-acyltransferase_WSD1-like"/>
</dbReference>
<keyword evidence="7" id="KW-0319">Glycerol metabolism</keyword>
<keyword evidence="9" id="KW-0012">Acyltransferase</keyword>
<dbReference type="Pfam" id="PF03007">
    <property type="entry name" value="WS_DGAT_cat"/>
    <property type="match status" value="1"/>
</dbReference>
<keyword evidence="6" id="KW-0808">Transferase</keyword>
<feature type="compositionally biased region" description="Polar residues" evidence="11">
    <location>
        <begin position="448"/>
        <end position="462"/>
    </location>
</feature>
<dbReference type="InterPro" id="IPR023213">
    <property type="entry name" value="CAT-like_dom_sf"/>
</dbReference>
<evidence type="ECO:0000259" key="12">
    <source>
        <dbReference type="Pfam" id="PF03007"/>
    </source>
</evidence>
<evidence type="ECO:0000256" key="8">
    <source>
        <dbReference type="ARBA" id="ARBA00023098"/>
    </source>
</evidence>
<dbReference type="EMBL" id="JBHSIM010000048">
    <property type="protein sequence ID" value="MFC4835240.1"/>
    <property type="molecule type" value="Genomic_DNA"/>
</dbReference>
<comment type="pathway">
    <text evidence="2">Lipid metabolism.</text>
</comment>
<comment type="catalytic activity">
    <reaction evidence="10">
        <text>an acyl-CoA + a 1,2-diacyl-sn-glycerol = a triacyl-sn-glycerol + CoA</text>
        <dbReference type="Rhea" id="RHEA:10868"/>
        <dbReference type="ChEBI" id="CHEBI:17815"/>
        <dbReference type="ChEBI" id="CHEBI:57287"/>
        <dbReference type="ChEBI" id="CHEBI:58342"/>
        <dbReference type="ChEBI" id="CHEBI:64615"/>
        <dbReference type="EC" id="2.3.1.20"/>
    </reaction>
</comment>
<evidence type="ECO:0000259" key="13">
    <source>
        <dbReference type="Pfam" id="PF06974"/>
    </source>
</evidence>
<keyword evidence="8" id="KW-0443">Lipid metabolism</keyword>
<dbReference type="SUPFAM" id="SSF52777">
    <property type="entry name" value="CoA-dependent acyltransferases"/>
    <property type="match status" value="1"/>
</dbReference>
<dbReference type="RefSeq" id="WP_274186944.1">
    <property type="nucleotide sequence ID" value="NZ_BAABHN010000048.1"/>
</dbReference>
<dbReference type="Proteomes" id="UP001595909">
    <property type="component" value="Unassembled WGS sequence"/>
</dbReference>
<organism evidence="14 15">
    <name type="scientific">Actinomycetospora chibensis</name>
    <dbReference type="NCBI Taxonomy" id="663606"/>
    <lineage>
        <taxon>Bacteria</taxon>
        <taxon>Bacillati</taxon>
        <taxon>Actinomycetota</taxon>
        <taxon>Actinomycetes</taxon>
        <taxon>Pseudonocardiales</taxon>
        <taxon>Pseudonocardiaceae</taxon>
        <taxon>Actinomycetospora</taxon>
    </lineage>
</organism>
<reference evidence="15" key="1">
    <citation type="journal article" date="2019" name="Int. J. Syst. Evol. Microbiol.">
        <title>The Global Catalogue of Microorganisms (GCM) 10K type strain sequencing project: providing services to taxonomists for standard genome sequencing and annotation.</title>
        <authorList>
            <consortium name="The Broad Institute Genomics Platform"/>
            <consortium name="The Broad Institute Genome Sequencing Center for Infectious Disease"/>
            <person name="Wu L."/>
            <person name="Ma J."/>
        </authorList>
    </citation>
    <scope>NUCLEOTIDE SEQUENCE [LARGE SCALE GENOMIC DNA]</scope>
    <source>
        <strain evidence="15">CCUG 50347</strain>
    </source>
</reference>
<comment type="similarity">
    <text evidence="3">Belongs to the long-chain O-acyltransferase family.</text>
</comment>
<dbReference type="PANTHER" id="PTHR31650:SF1">
    <property type="entry name" value="WAX ESTER SYNTHASE_DIACYLGLYCEROL ACYLTRANSFERASE 4-RELATED"/>
    <property type="match status" value="1"/>
</dbReference>
<evidence type="ECO:0000256" key="10">
    <source>
        <dbReference type="ARBA" id="ARBA00048109"/>
    </source>
</evidence>
<comment type="pathway">
    <text evidence="1">Glycerolipid metabolism; triacylglycerol biosynthesis.</text>
</comment>
<sequence length="462" mass="49436">MDDIPMAAEDGLWLRIDRATNVLGIVSVLWTATPVEPVALRRVLSERVVDPHPVFRHRPVLDGGWLPAGTWEEDPDFDLDRHLRVESLPPGRPDAALQERVGQLRSTPLDLSRPPWSVHLLQGHGEGSAVVVRAHHALADGVRMIRLLLALLDPLPGASADARPVATHGMDDVVADLLDGLRHPWRSLGAGLRLTVSALNTALDTVEILGWVNPRTAWTGPPGRDKTAAWSEEIPLDLLAGLAHEDGATVNDVCLALLGGAVARAHESELNGPTPSNLAWMVPVNLDPLEAGPPERLGNHFALVLVVLPLRGPFRARLAEVHARVERIRHSWEPALTHGLQQLIGRAPDPVAGAVSDHLANKAIGVVTNVPGPRTRMALAGAEVTGIVGWAPCSADQVLTACIVSYAGGVRIGFGVDRCRVGDARVLVSALREELAAVVRDHRPTHRSPATGSATTPARSTR</sequence>
<evidence type="ECO:0000256" key="2">
    <source>
        <dbReference type="ARBA" id="ARBA00005189"/>
    </source>
</evidence>
<gene>
    <name evidence="14" type="ORF">ACFPEL_22720</name>
</gene>
<evidence type="ECO:0000256" key="6">
    <source>
        <dbReference type="ARBA" id="ARBA00022679"/>
    </source>
</evidence>
<dbReference type="InterPro" id="IPR004255">
    <property type="entry name" value="O-acyltransferase_WSD1_N"/>
</dbReference>
<feature type="domain" description="O-acyltransferase WSD1-like N-terminal" evidence="12">
    <location>
        <begin position="9"/>
        <end position="253"/>
    </location>
</feature>
<protein>
    <recommendedName>
        <fullName evidence="4">diacylglycerol O-acyltransferase</fullName>
        <ecNumber evidence="4">2.3.1.20</ecNumber>
    </recommendedName>
</protein>
<evidence type="ECO:0000256" key="1">
    <source>
        <dbReference type="ARBA" id="ARBA00004771"/>
    </source>
</evidence>
<proteinExistence type="inferred from homology"/>
<comment type="caution">
    <text evidence="14">The sequence shown here is derived from an EMBL/GenBank/DDBJ whole genome shotgun (WGS) entry which is preliminary data.</text>
</comment>
<dbReference type="PANTHER" id="PTHR31650">
    <property type="entry name" value="O-ACYLTRANSFERASE (WSD1-LIKE) FAMILY PROTEIN"/>
    <property type="match status" value="1"/>
</dbReference>
<accession>A0ABV9RN56</accession>
<evidence type="ECO:0000256" key="11">
    <source>
        <dbReference type="SAM" id="MobiDB-lite"/>
    </source>
</evidence>
<evidence type="ECO:0000256" key="4">
    <source>
        <dbReference type="ARBA" id="ARBA00013244"/>
    </source>
</evidence>
<evidence type="ECO:0000256" key="7">
    <source>
        <dbReference type="ARBA" id="ARBA00022798"/>
    </source>
</evidence>
<keyword evidence="15" id="KW-1185">Reference proteome</keyword>
<evidence type="ECO:0000313" key="15">
    <source>
        <dbReference type="Proteomes" id="UP001595909"/>
    </source>
</evidence>